<dbReference type="RefSeq" id="WP_210006633.1">
    <property type="nucleotide sequence ID" value="NZ_BSEO01000014.1"/>
</dbReference>
<feature type="transmembrane region" description="Helical" evidence="7">
    <location>
        <begin position="277"/>
        <end position="296"/>
    </location>
</feature>
<dbReference type="InterPro" id="IPR000515">
    <property type="entry name" value="MetI-like"/>
</dbReference>
<comment type="similarity">
    <text evidence="7">Belongs to the binding-protein-dependent transport system permease family.</text>
</comment>
<dbReference type="Gene3D" id="1.10.3720.10">
    <property type="entry name" value="MetI-like"/>
    <property type="match status" value="1"/>
</dbReference>
<dbReference type="InterPro" id="IPR050366">
    <property type="entry name" value="BP-dependent_transpt_permease"/>
</dbReference>
<feature type="transmembrane region" description="Helical" evidence="7">
    <location>
        <begin position="232"/>
        <end position="257"/>
    </location>
</feature>
<sequence length="310" mass="32305">MTTTLDTPSLVPVPSAAFDASDTTASDAAPRRGGSRRAIAGVRRVLRQPTLVLSIGVLVLVVLWAIAPTWFTAWNPIEGVAQDRLQPPSAEHLFGTDNLGRDVFARVVHGAATSLAATTVAVIVGLAVGSAFGLLAGFLRGIVDDAIMRFMDVLLAVPSLLLSLALITALGFGTLNVAVAVGLASVASFARVMRAEVLQVATAVYVEAARVSGVRWYTILRRHVLPNAAGPVVALGALEFGVMVLAISSLSFLGFGAPPPTPEWGALVSNGRDYLAVAWWLTTLPGLVIVAVVLSATRISRALERDGGAR</sequence>
<dbReference type="EMBL" id="BSEO01000014">
    <property type="protein sequence ID" value="GLJ80388.1"/>
    <property type="molecule type" value="Genomic_DNA"/>
</dbReference>
<feature type="domain" description="ABC transmembrane type-1" evidence="8">
    <location>
        <begin position="111"/>
        <end position="300"/>
    </location>
</feature>
<evidence type="ECO:0000256" key="2">
    <source>
        <dbReference type="ARBA" id="ARBA00022448"/>
    </source>
</evidence>
<keyword evidence="10" id="KW-1185">Reference proteome</keyword>
<feature type="transmembrane region" description="Helical" evidence="7">
    <location>
        <begin position="115"/>
        <end position="139"/>
    </location>
</feature>
<comment type="subcellular location">
    <subcellularLocation>
        <location evidence="1 7">Cell membrane</location>
        <topology evidence="1 7">Multi-pass membrane protein</topology>
    </subcellularLocation>
</comment>
<evidence type="ECO:0000256" key="3">
    <source>
        <dbReference type="ARBA" id="ARBA00022475"/>
    </source>
</evidence>
<dbReference type="InterPro" id="IPR035906">
    <property type="entry name" value="MetI-like_sf"/>
</dbReference>
<evidence type="ECO:0000256" key="7">
    <source>
        <dbReference type="RuleBase" id="RU363032"/>
    </source>
</evidence>
<evidence type="ECO:0000259" key="8">
    <source>
        <dbReference type="PROSITE" id="PS50928"/>
    </source>
</evidence>
<evidence type="ECO:0000256" key="5">
    <source>
        <dbReference type="ARBA" id="ARBA00022989"/>
    </source>
</evidence>
<dbReference type="Pfam" id="PF00528">
    <property type="entry name" value="BPD_transp_1"/>
    <property type="match status" value="1"/>
</dbReference>
<keyword evidence="2 7" id="KW-0813">Transport</keyword>
<keyword evidence="4 7" id="KW-0812">Transmembrane</keyword>
<evidence type="ECO:0000256" key="6">
    <source>
        <dbReference type="ARBA" id="ARBA00023136"/>
    </source>
</evidence>
<organism evidence="9 10">
    <name type="scientific">Microbacterium imperiale</name>
    <dbReference type="NCBI Taxonomy" id="33884"/>
    <lineage>
        <taxon>Bacteria</taxon>
        <taxon>Bacillati</taxon>
        <taxon>Actinomycetota</taxon>
        <taxon>Actinomycetes</taxon>
        <taxon>Micrococcales</taxon>
        <taxon>Microbacteriaceae</taxon>
        <taxon>Microbacterium</taxon>
    </lineage>
</organism>
<dbReference type="SUPFAM" id="SSF161098">
    <property type="entry name" value="MetI-like"/>
    <property type="match status" value="1"/>
</dbReference>
<keyword evidence="5 7" id="KW-1133">Transmembrane helix</keyword>
<evidence type="ECO:0000256" key="1">
    <source>
        <dbReference type="ARBA" id="ARBA00004651"/>
    </source>
</evidence>
<proteinExistence type="inferred from homology"/>
<dbReference type="PANTHER" id="PTHR43386:SF1">
    <property type="entry name" value="D,D-DIPEPTIDE TRANSPORT SYSTEM PERMEASE PROTEIN DDPC-RELATED"/>
    <property type="match status" value="1"/>
</dbReference>
<evidence type="ECO:0000256" key="4">
    <source>
        <dbReference type="ARBA" id="ARBA00022692"/>
    </source>
</evidence>
<evidence type="ECO:0000313" key="9">
    <source>
        <dbReference type="EMBL" id="GLJ80388.1"/>
    </source>
</evidence>
<dbReference type="AlphaFoldDB" id="A0A9W6HHX8"/>
<feature type="transmembrane region" description="Helical" evidence="7">
    <location>
        <begin position="197"/>
        <end position="220"/>
    </location>
</feature>
<dbReference type="PANTHER" id="PTHR43386">
    <property type="entry name" value="OLIGOPEPTIDE TRANSPORT SYSTEM PERMEASE PROTEIN APPC"/>
    <property type="match status" value="1"/>
</dbReference>
<gene>
    <name evidence="9" type="ORF">GCM10017586_20710</name>
</gene>
<comment type="caution">
    <text evidence="9">The sequence shown here is derived from an EMBL/GenBank/DDBJ whole genome shotgun (WGS) entry which is preliminary data.</text>
</comment>
<keyword evidence="3" id="KW-1003">Cell membrane</keyword>
<name>A0A9W6HHX8_9MICO</name>
<dbReference type="CDD" id="cd06261">
    <property type="entry name" value="TM_PBP2"/>
    <property type="match status" value="1"/>
</dbReference>
<dbReference type="GO" id="GO:0005886">
    <property type="term" value="C:plasma membrane"/>
    <property type="evidence" value="ECO:0007669"/>
    <property type="project" value="UniProtKB-SubCell"/>
</dbReference>
<dbReference type="GO" id="GO:0055085">
    <property type="term" value="P:transmembrane transport"/>
    <property type="evidence" value="ECO:0007669"/>
    <property type="project" value="InterPro"/>
</dbReference>
<reference evidence="9" key="2">
    <citation type="submission" date="2023-01" db="EMBL/GenBank/DDBJ databases">
        <authorList>
            <person name="Sun Q."/>
            <person name="Evtushenko L."/>
        </authorList>
    </citation>
    <scope>NUCLEOTIDE SEQUENCE</scope>
    <source>
        <strain evidence="9">VKM Ac-1447</strain>
    </source>
</reference>
<evidence type="ECO:0000313" key="10">
    <source>
        <dbReference type="Proteomes" id="UP001142317"/>
    </source>
</evidence>
<dbReference type="PROSITE" id="PS50928">
    <property type="entry name" value="ABC_TM1"/>
    <property type="match status" value="1"/>
</dbReference>
<keyword evidence="6 7" id="KW-0472">Membrane</keyword>
<feature type="transmembrane region" description="Helical" evidence="7">
    <location>
        <begin position="160"/>
        <end position="185"/>
    </location>
</feature>
<dbReference type="Proteomes" id="UP001142317">
    <property type="component" value="Unassembled WGS sequence"/>
</dbReference>
<accession>A0A9W6HHX8</accession>
<protein>
    <submittedName>
        <fullName evidence="9">ABC transporter permease</fullName>
    </submittedName>
</protein>
<feature type="transmembrane region" description="Helical" evidence="7">
    <location>
        <begin position="51"/>
        <end position="71"/>
    </location>
</feature>
<reference evidence="9" key="1">
    <citation type="journal article" date="2014" name="Int. J. Syst. Evol. Microbiol.">
        <title>Complete genome sequence of Corynebacterium casei LMG S-19264T (=DSM 44701T), isolated from a smear-ripened cheese.</title>
        <authorList>
            <consortium name="US DOE Joint Genome Institute (JGI-PGF)"/>
            <person name="Walter F."/>
            <person name="Albersmeier A."/>
            <person name="Kalinowski J."/>
            <person name="Ruckert C."/>
        </authorList>
    </citation>
    <scope>NUCLEOTIDE SEQUENCE</scope>
    <source>
        <strain evidence="9">VKM Ac-1447</strain>
    </source>
</reference>